<sequence length="223" mass="24889">MLGDFNDTMTVKDLLSDRDTGIGTYEGLDGEALIVDGVAYKGTADGTVVKMADTDKLAFSTVTKFDHSVKEQTITNVEDIKTLKAKLQPIVDQNKNIFYMFLAHAKFSKMHVRSCYKCAKPYPTHAEAACEQREYHYENEEGQIIAIYCPDYVEGINLPGWHFHFLSDDKTHGGHILGLSADEFTFKMNAIPEFDLVLPTDSDFGKLNLTEDLSESTNAVEGN</sequence>
<organism evidence="10 11">
    <name type="scientific">Solobacterium moorei</name>
    <dbReference type="NCBI Taxonomy" id="102148"/>
    <lineage>
        <taxon>Bacteria</taxon>
        <taxon>Bacillati</taxon>
        <taxon>Bacillota</taxon>
        <taxon>Erysipelotrichia</taxon>
        <taxon>Erysipelotrichales</taxon>
        <taxon>Erysipelotrichaceae</taxon>
        <taxon>Solobacterium</taxon>
    </lineage>
</organism>
<comment type="catalytic activity">
    <reaction evidence="1 9">
        <text>(2S)-2-acetolactate + H(+) = (R)-acetoin + CO2</text>
        <dbReference type="Rhea" id="RHEA:21580"/>
        <dbReference type="ChEBI" id="CHEBI:15378"/>
        <dbReference type="ChEBI" id="CHEBI:15686"/>
        <dbReference type="ChEBI" id="CHEBI:16526"/>
        <dbReference type="ChEBI" id="CHEBI:58476"/>
        <dbReference type="EC" id="4.1.1.5"/>
    </reaction>
</comment>
<dbReference type="AlphaFoldDB" id="A0A412PI77"/>
<dbReference type="InterPro" id="IPR005128">
    <property type="entry name" value="Acetolactate_a_deCO2ase"/>
</dbReference>
<dbReference type="Pfam" id="PF03306">
    <property type="entry name" value="AAL_decarboxy"/>
    <property type="match status" value="1"/>
</dbReference>
<name>A0A412PI77_9FIRM</name>
<evidence type="ECO:0000256" key="7">
    <source>
        <dbReference type="ARBA" id="ARBA00023061"/>
    </source>
</evidence>
<dbReference type="UniPathway" id="UPA00626">
    <property type="reaction ID" value="UER00678"/>
</dbReference>
<protein>
    <recommendedName>
        <fullName evidence="5 9">Alpha-acetolactate decarboxylase</fullName>
        <ecNumber evidence="4 9">4.1.1.5</ecNumber>
    </recommendedName>
</protein>
<dbReference type="RefSeq" id="WP_118764295.1">
    <property type="nucleotide sequence ID" value="NZ_CABJCF010000001.1"/>
</dbReference>
<comment type="pathway">
    <text evidence="2 9">Polyol metabolism; (R,R)-butane-2,3-diol biosynthesis; (R,R)-butane-2,3-diol from pyruvate: step 2/3.</text>
</comment>
<evidence type="ECO:0000256" key="2">
    <source>
        <dbReference type="ARBA" id="ARBA00005170"/>
    </source>
</evidence>
<evidence type="ECO:0000256" key="6">
    <source>
        <dbReference type="ARBA" id="ARBA00022793"/>
    </source>
</evidence>
<evidence type="ECO:0000256" key="3">
    <source>
        <dbReference type="ARBA" id="ARBA00007106"/>
    </source>
</evidence>
<keyword evidence="8 9" id="KW-0456">Lyase</keyword>
<evidence type="ECO:0000313" key="11">
    <source>
        <dbReference type="Proteomes" id="UP000284731"/>
    </source>
</evidence>
<dbReference type="EMBL" id="QRWX01000001">
    <property type="protein sequence ID" value="RGT57869.1"/>
    <property type="molecule type" value="Genomic_DNA"/>
</dbReference>
<dbReference type="SUPFAM" id="SSF117856">
    <property type="entry name" value="AF0104/ALDC/Ptd012-like"/>
    <property type="match status" value="1"/>
</dbReference>
<comment type="similarity">
    <text evidence="3 9">Belongs to the alpha-acetolactate decarboxylase family.</text>
</comment>
<dbReference type="Proteomes" id="UP000284731">
    <property type="component" value="Unassembled WGS sequence"/>
</dbReference>
<proteinExistence type="inferred from homology"/>
<reference evidence="10 11" key="1">
    <citation type="submission" date="2018-08" db="EMBL/GenBank/DDBJ databases">
        <title>A genome reference for cultivated species of the human gut microbiota.</title>
        <authorList>
            <person name="Zou Y."/>
            <person name="Xue W."/>
            <person name="Luo G."/>
        </authorList>
    </citation>
    <scope>NUCLEOTIDE SEQUENCE [LARGE SCALE GENOMIC DNA]</scope>
    <source>
        <strain evidence="10 11">AF18-46</strain>
    </source>
</reference>
<dbReference type="EC" id="4.1.1.5" evidence="4 9"/>
<evidence type="ECO:0000313" key="10">
    <source>
        <dbReference type="EMBL" id="RGT57869.1"/>
    </source>
</evidence>
<dbReference type="Gene3D" id="3.30.1330.80">
    <property type="entry name" value="Hypothetical protein, similar to alpha- acetolactate decarboxylase, domain 2"/>
    <property type="match status" value="2"/>
</dbReference>
<keyword evidence="6 9" id="KW-0210">Decarboxylase</keyword>
<dbReference type="PANTHER" id="PTHR35524:SF1">
    <property type="entry name" value="ALPHA-ACETOLACTATE DECARBOXYLASE"/>
    <property type="match status" value="1"/>
</dbReference>
<evidence type="ECO:0000256" key="1">
    <source>
        <dbReference type="ARBA" id="ARBA00001784"/>
    </source>
</evidence>
<evidence type="ECO:0000256" key="8">
    <source>
        <dbReference type="ARBA" id="ARBA00023239"/>
    </source>
</evidence>
<keyword evidence="7 9" id="KW-0005">Acetoin biosynthesis</keyword>
<comment type="caution">
    <text evidence="10">The sequence shown here is derived from an EMBL/GenBank/DDBJ whole genome shotgun (WGS) entry which is preliminary data.</text>
</comment>
<gene>
    <name evidence="10" type="ORF">DWX20_02110</name>
</gene>
<dbReference type="PIRSF" id="PIRSF001332">
    <property type="entry name" value="Acetolac_decarb"/>
    <property type="match status" value="1"/>
</dbReference>
<evidence type="ECO:0000256" key="4">
    <source>
        <dbReference type="ARBA" id="ARBA00013204"/>
    </source>
</evidence>
<dbReference type="CDD" id="cd17299">
    <property type="entry name" value="acetolactate_decarboxylase"/>
    <property type="match status" value="1"/>
</dbReference>
<accession>A0A412PI77</accession>
<dbReference type="PANTHER" id="PTHR35524">
    <property type="entry name" value="ALPHA-ACETOLACTATE DECARBOXYLASE"/>
    <property type="match status" value="1"/>
</dbReference>
<dbReference type="GO" id="GO:0047605">
    <property type="term" value="F:acetolactate decarboxylase activity"/>
    <property type="evidence" value="ECO:0007669"/>
    <property type="project" value="UniProtKB-UniRule"/>
</dbReference>
<dbReference type="GO" id="GO:0045151">
    <property type="term" value="P:acetoin biosynthetic process"/>
    <property type="evidence" value="ECO:0007669"/>
    <property type="project" value="UniProtKB-UniRule"/>
</dbReference>
<evidence type="ECO:0000256" key="9">
    <source>
        <dbReference type="PIRNR" id="PIRNR001332"/>
    </source>
</evidence>
<evidence type="ECO:0000256" key="5">
    <source>
        <dbReference type="ARBA" id="ARBA00020164"/>
    </source>
</evidence>